<dbReference type="Gene3D" id="3.10.10.10">
    <property type="entry name" value="HIV Type 1 Reverse Transcriptase, subunit A, domain 1"/>
    <property type="match status" value="1"/>
</dbReference>
<name>A0A1G4BQN2_9PEZI</name>
<comment type="caution">
    <text evidence="3">The sequence shown here is derived from an EMBL/GenBank/DDBJ whole genome shotgun (WGS) entry which is preliminary data.</text>
</comment>
<evidence type="ECO:0000256" key="2">
    <source>
        <dbReference type="ARBA" id="ARBA00023128"/>
    </source>
</evidence>
<keyword evidence="4" id="KW-1185">Reference proteome</keyword>
<dbReference type="EMBL" id="MJBS01000005">
    <property type="protein sequence ID" value="OHF03749.1"/>
    <property type="molecule type" value="Genomic_DNA"/>
</dbReference>
<dbReference type="Proteomes" id="UP000176998">
    <property type="component" value="Unassembled WGS sequence"/>
</dbReference>
<proteinExistence type="predicted"/>
<dbReference type="SUPFAM" id="SSF56672">
    <property type="entry name" value="DNA/RNA polymerases"/>
    <property type="match status" value="1"/>
</dbReference>
<reference evidence="3 4" key="1">
    <citation type="submission" date="2016-09" db="EMBL/GenBank/DDBJ databases">
        <authorList>
            <person name="Capua I."/>
            <person name="De Benedictis P."/>
            <person name="Joannis T."/>
            <person name="Lombin L.H."/>
            <person name="Cattoli G."/>
        </authorList>
    </citation>
    <scope>NUCLEOTIDE SEQUENCE [LARGE SCALE GENOMIC DNA]</scope>
    <source>
        <strain evidence="3 4">IMI 309357</strain>
    </source>
</reference>
<dbReference type="GeneID" id="34554234"/>
<keyword evidence="2" id="KW-0496">Mitochondrion</keyword>
<dbReference type="AlphaFoldDB" id="A0A1G4BQN2"/>
<organism evidence="3 4">
    <name type="scientific">Colletotrichum orchidophilum</name>
    <dbReference type="NCBI Taxonomy" id="1209926"/>
    <lineage>
        <taxon>Eukaryota</taxon>
        <taxon>Fungi</taxon>
        <taxon>Dikarya</taxon>
        <taxon>Ascomycota</taxon>
        <taxon>Pezizomycotina</taxon>
        <taxon>Sordariomycetes</taxon>
        <taxon>Hypocreomycetidae</taxon>
        <taxon>Glomerellales</taxon>
        <taxon>Glomerellaceae</taxon>
        <taxon>Colletotrichum</taxon>
    </lineage>
</organism>
<evidence type="ECO:0000256" key="1">
    <source>
        <dbReference type="ARBA" id="ARBA00004173"/>
    </source>
</evidence>
<dbReference type="RefSeq" id="XP_022480885.1">
    <property type="nucleotide sequence ID" value="XM_022612724.1"/>
</dbReference>
<evidence type="ECO:0000313" key="4">
    <source>
        <dbReference type="Proteomes" id="UP000176998"/>
    </source>
</evidence>
<feature type="non-terminal residue" evidence="3">
    <location>
        <position position="1"/>
    </location>
</feature>
<gene>
    <name evidence="3" type="ORF">CORC01_01068</name>
</gene>
<sequence>KILIFFIFKKNKKKLRFIINYKKLNEIIKNNYYLLPLIVKLKEILYKA</sequence>
<dbReference type="InterPro" id="IPR043502">
    <property type="entry name" value="DNA/RNA_pol_sf"/>
</dbReference>
<protein>
    <submittedName>
        <fullName evidence="3">Uncharacterized protein</fullName>
    </submittedName>
</protein>
<accession>A0A1G4BQN2</accession>
<dbReference type="GO" id="GO:0005739">
    <property type="term" value="C:mitochondrion"/>
    <property type="evidence" value="ECO:0007669"/>
    <property type="project" value="UniProtKB-SubCell"/>
</dbReference>
<comment type="subcellular location">
    <subcellularLocation>
        <location evidence="1">Mitochondrion</location>
    </subcellularLocation>
</comment>
<evidence type="ECO:0000313" key="3">
    <source>
        <dbReference type="EMBL" id="OHF03749.1"/>
    </source>
</evidence>